<comment type="caution">
    <text evidence="3">The sequence shown here is derived from an EMBL/GenBank/DDBJ whole genome shotgun (WGS) entry which is preliminary data.</text>
</comment>
<evidence type="ECO:0000313" key="3">
    <source>
        <dbReference type="EMBL" id="OGE28333.1"/>
    </source>
</evidence>
<dbReference type="Gene3D" id="2.10.260.10">
    <property type="match status" value="1"/>
</dbReference>
<keyword evidence="1" id="KW-0238">DNA-binding</keyword>
<evidence type="ECO:0000313" key="4">
    <source>
        <dbReference type="Proteomes" id="UP000177555"/>
    </source>
</evidence>
<dbReference type="GO" id="GO:0003677">
    <property type="term" value="F:DNA binding"/>
    <property type="evidence" value="ECO:0007669"/>
    <property type="project" value="UniProtKB-UniRule"/>
</dbReference>
<dbReference type="NCBIfam" id="TIGR01439">
    <property type="entry name" value="lp_hng_hel_AbrB"/>
    <property type="match status" value="1"/>
</dbReference>
<dbReference type="Proteomes" id="UP000177555">
    <property type="component" value="Unassembled WGS sequence"/>
</dbReference>
<dbReference type="PROSITE" id="PS51740">
    <property type="entry name" value="SPOVT_ABRB"/>
    <property type="match status" value="1"/>
</dbReference>
<sequence length="95" mass="10974">MKQVLPNKPQEEYLRILGKGMVTIPKEWRDELGLEEGNIVKAQKVGNKLMLEAKSETVPYRVFSKEEIEAWLEEDQLSDSLAKKVEKKLKSQKSD</sequence>
<organism evidence="3 4">
    <name type="scientific">Candidatus Daviesbacteria bacterium RIFCSPHIGHO2_01_FULL_40_11</name>
    <dbReference type="NCBI Taxonomy" id="1797762"/>
    <lineage>
        <taxon>Bacteria</taxon>
        <taxon>Candidatus Daviesiibacteriota</taxon>
    </lineage>
</organism>
<name>A0A1F5JI86_9BACT</name>
<dbReference type="InterPro" id="IPR037914">
    <property type="entry name" value="SpoVT-AbrB_sf"/>
</dbReference>
<dbReference type="SMART" id="SM00966">
    <property type="entry name" value="SpoVT_AbrB"/>
    <property type="match status" value="1"/>
</dbReference>
<evidence type="ECO:0000256" key="1">
    <source>
        <dbReference type="PROSITE-ProRule" id="PRU01076"/>
    </source>
</evidence>
<gene>
    <name evidence="3" type="ORF">A2867_04970</name>
</gene>
<dbReference type="EMBL" id="MFCP01000020">
    <property type="protein sequence ID" value="OGE28333.1"/>
    <property type="molecule type" value="Genomic_DNA"/>
</dbReference>
<proteinExistence type="predicted"/>
<accession>A0A1F5JI86</accession>
<dbReference type="AlphaFoldDB" id="A0A1F5JI86"/>
<dbReference type="SUPFAM" id="SSF89447">
    <property type="entry name" value="AbrB/MazE/MraZ-like"/>
    <property type="match status" value="1"/>
</dbReference>
<feature type="domain" description="SpoVT-AbrB" evidence="2">
    <location>
        <begin position="11"/>
        <end position="56"/>
    </location>
</feature>
<evidence type="ECO:0000259" key="2">
    <source>
        <dbReference type="PROSITE" id="PS51740"/>
    </source>
</evidence>
<reference evidence="3 4" key="1">
    <citation type="journal article" date="2016" name="Nat. Commun.">
        <title>Thousands of microbial genomes shed light on interconnected biogeochemical processes in an aquifer system.</title>
        <authorList>
            <person name="Anantharaman K."/>
            <person name="Brown C.T."/>
            <person name="Hug L.A."/>
            <person name="Sharon I."/>
            <person name="Castelle C.J."/>
            <person name="Probst A.J."/>
            <person name="Thomas B.C."/>
            <person name="Singh A."/>
            <person name="Wilkins M.J."/>
            <person name="Karaoz U."/>
            <person name="Brodie E.L."/>
            <person name="Williams K.H."/>
            <person name="Hubbard S.S."/>
            <person name="Banfield J.F."/>
        </authorList>
    </citation>
    <scope>NUCLEOTIDE SEQUENCE [LARGE SCALE GENOMIC DNA]</scope>
</reference>
<dbReference type="InterPro" id="IPR007159">
    <property type="entry name" value="SpoVT-AbrB_dom"/>
</dbReference>
<protein>
    <recommendedName>
        <fullName evidence="2">SpoVT-AbrB domain-containing protein</fullName>
    </recommendedName>
</protein>
<dbReference type="Pfam" id="PF04014">
    <property type="entry name" value="MazE_antitoxin"/>
    <property type="match status" value="1"/>
</dbReference>